<dbReference type="Pfam" id="PF03466">
    <property type="entry name" value="LysR_substrate"/>
    <property type="match status" value="1"/>
</dbReference>
<dbReference type="EMBL" id="JEMA01001084">
    <property type="protein sequence ID" value="KYF62585.1"/>
    <property type="molecule type" value="Genomic_DNA"/>
</dbReference>
<dbReference type="Gene3D" id="1.10.10.10">
    <property type="entry name" value="Winged helix-like DNA-binding domain superfamily/Winged helix DNA-binding domain"/>
    <property type="match status" value="1"/>
</dbReference>
<evidence type="ECO:0000256" key="1">
    <source>
        <dbReference type="ARBA" id="ARBA00009437"/>
    </source>
</evidence>
<dbReference type="PANTHER" id="PTHR30118:SF15">
    <property type="entry name" value="TRANSCRIPTIONAL REGULATORY PROTEIN"/>
    <property type="match status" value="1"/>
</dbReference>
<dbReference type="GO" id="GO:0003700">
    <property type="term" value="F:DNA-binding transcription factor activity"/>
    <property type="evidence" value="ECO:0007669"/>
    <property type="project" value="InterPro"/>
</dbReference>
<keyword evidence="4" id="KW-0804">Transcription</keyword>
<dbReference type="InterPro" id="IPR000847">
    <property type="entry name" value="LysR_HTH_N"/>
</dbReference>
<evidence type="ECO:0000256" key="2">
    <source>
        <dbReference type="ARBA" id="ARBA00023015"/>
    </source>
</evidence>
<name>A0A150Q3J5_SORCE</name>
<keyword evidence="3" id="KW-0238">DNA-binding</keyword>
<dbReference type="PANTHER" id="PTHR30118">
    <property type="entry name" value="HTH-TYPE TRANSCRIPTIONAL REGULATOR LEUO-RELATED"/>
    <property type="match status" value="1"/>
</dbReference>
<sequence>MNGSYDKNLDLNLLRLFVIVAEAGSVTAAARRLYLTQPAVSAALRRLASAVGAPLFVRAGRGLALTARGQRLLASARPHLEALVEAALSPAAFDAATSERTVRLGLSDATEAWLLPSLLRALAEEAPRLRLVVIPVQFRTVADALGSSAVDLAVTVAGDLPAGARRRALFMGSFVCLFDPRHARVGKPLTLARYLAHEHVIVSYNGDLRGVMEDSLGVQRRARVSVPSFHSVGAVVEGSALLATVPRIVAREITSLRPRLRAAPLPVSPPGAPLELLWRSAVEDDEAIRFVRDLVTRVAKALERPARRRSAPPST</sequence>
<evidence type="ECO:0000259" key="5">
    <source>
        <dbReference type="PROSITE" id="PS50931"/>
    </source>
</evidence>
<dbReference type="AlphaFoldDB" id="A0A150Q3J5"/>
<dbReference type="OrthoDB" id="9774011at2"/>
<dbReference type="GO" id="GO:0003677">
    <property type="term" value="F:DNA binding"/>
    <property type="evidence" value="ECO:0007669"/>
    <property type="project" value="UniProtKB-KW"/>
</dbReference>
<dbReference type="PRINTS" id="PR00039">
    <property type="entry name" value="HTHLYSR"/>
</dbReference>
<evidence type="ECO:0000256" key="4">
    <source>
        <dbReference type="ARBA" id="ARBA00023163"/>
    </source>
</evidence>
<dbReference type="RefSeq" id="WP_061612593.1">
    <property type="nucleotide sequence ID" value="NZ_JEMA01001084.1"/>
</dbReference>
<dbReference type="Gene3D" id="3.40.190.10">
    <property type="entry name" value="Periplasmic binding protein-like II"/>
    <property type="match status" value="2"/>
</dbReference>
<evidence type="ECO:0000256" key="3">
    <source>
        <dbReference type="ARBA" id="ARBA00023125"/>
    </source>
</evidence>
<dbReference type="SUPFAM" id="SSF46785">
    <property type="entry name" value="Winged helix' DNA-binding domain"/>
    <property type="match status" value="1"/>
</dbReference>
<evidence type="ECO:0000313" key="7">
    <source>
        <dbReference type="Proteomes" id="UP000075260"/>
    </source>
</evidence>
<dbReference type="SUPFAM" id="SSF53850">
    <property type="entry name" value="Periplasmic binding protein-like II"/>
    <property type="match status" value="1"/>
</dbReference>
<gene>
    <name evidence="6" type="ORF">BE15_42380</name>
</gene>
<keyword evidence="2" id="KW-0805">Transcription regulation</keyword>
<dbReference type="Proteomes" id="UP000075260">
    <property type="component" value="Unassembled WGS sequence"/>
</dbReference>
<protein>
    <submittedName>
        <fullName evidence="6">LysR family transcriptional regulator</fullName>
    </submittedName>
</protein>
<comment type="similarity">
    <text evidence="1">Belongs to the LysR transcriptional regulatory family.</text>
</comment>
<comment type="caution">
    <text evidence="6">The sequence shown here is derived from an EMBL/GenBank/DDBJ whole genome shotgun (WGS) entry which is preliminary data.</text>
</comment>
<proteinExistence type="inferred from homology"/>
<accession>A0A150Q3J5</accession>
<dbReference type="Pfam" id="PF00126">
    <property type="entry name" value="HTH_1"/>
    <property type="match status" value="1"/>
</dbReference>
<dbReference type="InterPro" id="IPR005119">
    <property type="entry name" value="LysR_subst-bd"/>
</dbReference>
<dbReference type="InterPro" id="IPR050389">
    <property type="entry name" value="LysR-type_TF"/>
</dbReference>
<reference evidence="6 7" key="1">
    <citation type="submission" date="2014-02" db="EMBL/GenBank/DDBJ databases">
        <title>The small core and large imbalanced accessory genome model reveals a collaborative survival strategy of Sorangium cellulosum strains in nature.</title>
        <authorList>
            <person name="Han K."/>
            <person name="Peng R."/>
            <person name="Blom J."/>
            <person name="Li Y.-Z."/>
        </authorList>
    </citation>
    <scope>NUCLEOTIDE SEQUENCE [LARGE SCALE GENOMIC DNA]</scope>
    <source>
        <strain evidence="6 7">So0008-312</strain>
    </source>
</reference>
<evidence type="ECO:0000313" key="6">
    <source>
        <dbReference type="EMBL" id="KYF62585.1"/>
    </source>
</evidence>
<dbReference type="InterPro" id="IPR036388">
    <property type="entry name" value="WH-like_DNA-bd_sf"/>
</dbReference>
<feature type="domain" description="HTH lysR-type" evidence="5">
    <location>
        <begin position="9"/>
        <end position="66"/>
    </location>
</feature>
<organism evidence="6 7">
    <name type="scientific">Sorangium cellulosum</name>
    <name type="common">Polyangium cellulosum</name>
    <dbReference type="NCBI Taxonomy" id="56"/>
    <lineage>
        <taxon>Bacteria</taxon>
        <taxon>Pseudomonadati</taxon>
        <taxon>Myxococcota</taxon>
        <taxon>Polyangia</taxon>
        <taxon>Polyangiales</taxon>
        <taxon>Polyangiaceae</taxon>
        <taxon>Sorangium</taxon>
    </lineage>
</organism>
<dbReference type="PROSITE" id="PS50931">
    <property type="entry name" value="HTH_LYSR"/>
    <property type="match status" value="1"/>
</dbReference>
<dbReference type="InterPro" id="IPR036390">
    <property type="entry name" value="WH_DNA-bd_sf"/>
</dbReference>